<protein>
    <recommendedName>
        <fullName evidence="2">USP domain-containing protein</fullName>
    </recommendedName>
</protein>
<name>A0AA88GI51_NAELO</name>
<reference evidence="3 4" key="1">
    <citation type="journal article" date="2018" name="BMC Genomics">
        <title>The genome of Naegleria lovaniensis, the basis for a comparative approach to unravel pathogenicity factors of the human pathogenic amoeba N. fowleri.</title>
        <authorList>
            <person name="Liechti N."/>
            <person name="Schurch N."/>
            <person name="Bruggmann R."/>
            <person name="Wittwer M."/>
        </authorList>
    </citation>
    <scope>NUCLEOTIDE SEQUENCE [LARGE SCALE GENOMIC DNA]</scope>
    <source>
        <strain evidence="3 4">ATCC 30569</strain>
    </source>
</reference>
<evidence type="ECO:0000313" key="4">
    <source>
        <dbReference type="Proteomes" id="UP000816034"/>
    </source>
</evidence>
<organism evidence="3 4">
    <name type="scientific">Naegleria lovaniensis</name>
    <name type="common">Amoeba</name>
    <dbReference type="NCBI Taxonomy" id="51637"/>
    <lineage>
        <taxon>Eukaryota</taxon>
        <taxon>Discoba</taxon>
        <taxon>Heterolobosea</taxon>
        <taxon>Tetramitia</taxon>
        <taxon>Eutetramitia</taxon>
        <taxon>Vahlkampfiidae</taxon>
        <taxon>Naegleria</taxon>
    </lineage>
</organism>
<feature type="domain" description="USP" evidence="2">
    <location>
        <begin position="255"/>
        <end position="564"/>
    </location>
</feature>
<dbReference type="PROSITE" id="PS00972">
    <property type="entry name" value="USP_1"/>
    <property type="match status" value="1"/>
</dbReference>
<dbReference type="InterPro" id="IPR029071">
    <property type="entry name" value="Ubiquitin-like_domsf"/>
</dbReference>
<dbReference type="PROSITE" id="PS50235">
    <property type="entry name" value="USP_3"/>
    <property type="match status" value="1"/>
</dbReference>
<dbReference type="PANTHER" id="PTHR24006">
    <property type="entry name" value="UBIQUITIN CARBOXYL-TERMINAL HYDROLASE"/>
    <property type="match status" value="1"/>
</dbReference>
<dbReference type="InterPro" id="IPR038765">
    <property type="entry name" value="Papain-like_cys_pep_sf"/>
</dbReference>
<dbReference type="EMBL" id="PYSW02000027">
    <property type="protein sequence ID" value="KAG2381391.1"/>
    <property type="molecule type" value="Genomic_DNA"/>
</dbReference>
<evidence type="ECO:0000313" key="3">
    <source>
        <dbReference type="EMBL" id="KAG2381391.1"/>
    </source>
</evidence>
<dbReference type="SUPFAM" id="SSF54001">
    <property type="entry name" value="Cysteine proteinases"/>
    <property type="match status" value="1"/>
</dbReference>
<evidence type="ECO:0000259" key="2">
    <source>
        <dbReference type="PROSITE" id="PS50235"/>
    </source>
</evidence>
<dbReference type="RefSeq" id="XP_044547071.1">
    <property type="nucleotide sequence ID" value="XM_044696234.1"/>
</dbReference>
<accession>A0AA88GI51</accession>
<dbReference type="Gene3D" id="3.90.70.10">
    <property type="entry name" value="Cysteine proteinases"/>
    <property type="match status" value="1"/>
</dbReference>
<sequence length="1256" mass="145036">MKVTGHLNKLLNNNEKNIKSFEEKINLLFANVRNKGSEIAYDYALFGELNHCVYNLRSSRSMDMILVFLDSTFDAFITQFIQPKFKVDDKLTIPNIETYIDTWKIMSKVHSWLRKLFKAMHETTFHHPEDDLMTKFKTNIVEQGEIKKQLCKYVVEELEKAKSDQASEAAGENSKTPPQTPAHTIIKSFVELSYSLQSFDEEFKNLASNIFMEAEAEYIKKIGPPQEAPRMSSSYMPSSTSMYTYNDYPYKEHFVGLKNQGSLCYLNSLIQVLYNIPAFRRIVFQWRYNKAIHGDEEYCILFQLQHLFARLRMSEMKAIETVNLTKSFGWERSQSFEQQDSTEFMRVLFETLINEKLPIEEIFEGEYSDYVICSKCCNIGGRKTKFLDLQLPVRGLKHLDASIAEFQFEECLSGVNQYFCEKCNCKVDAKKGIKLLRTPDILSLHLKRFDIDYTTFSRIKLNNQLVFPHVLDMNKYVNSAASFTSNELDVESLEAKYNIYTLQSVVIHSGSAGGGHYYSYEKVGNHWYEFNDSTVTKIEESQVEKAFGSGSSHSNGYLLIYIRDEPISQAHRQLLEMTDEQEIETIPLDIRKAIATENENYLKGQRAYEFKKKKLEFTVLFDTIKQIPTEFLSSNVETLLSDIDFKNSRQNLYLEKDDGEYLPEEHVSIFVSKFAKDSFDKPSLLTVKRTASLADIKQSIESLTSIPASRQTIIATKFVNNTPKNYLMVEDDDLMLENGDKIYVEENIDIESDVHQESKALENLLTIQNTISLTVENSNKEKFPITIDRRQPIYLLKDLVSQILNKEAETFTLAFGDSSPEDMHILDNLDDKISFHLFSGSTVRVVEQHQLVKPTFKLTFYMEEPVEHHHPSNHFDHYELDHRMMLDMDYCAAAYPNRPMTRGLKRAAYNMLHAPEMADAADIEHMSITTSRKHSKDIIFEDEHGKPIHASHRRGNKFKKLFDLTLDKETSVKEIKEFIFNKAKEEKSDIIKKKDTSDNVRVRERLDNRDYAGRILRDEEKPFYSLSGSNGGNSSSILSTSSRQVIIERQDQTSIITSEDVVIRVARFKPSSWSMSAIREIIIQKRTCNLFQLKQIILGLDDKISEEHLKLVKIPHQLNSYLRDTNYMMKLSWNSNLSDESLVCQDPWFVTDCDMILYKDDREQIPDYILENGTLNGDEHMPAAARGSNGSKPSRDHEQGIRFRTKEEIELKRKNLAMDNNGDALNGHDMTDDDPDDTYHNTTGRGLGGSKKAKLC</sequence>
<dbReference type="InterPro" id="IPR028889">
    <property type="entry name" value="USP"/>
</dbReference>
<gene>
    <name evidence="3" type="ORF">C9374_006380</name>
</gene>
<dbReference type="Proteomes" id="UP000816034">
    <property type="component" value="Unassembled WGS sequence"/>
</dbReference>
<dbReference type="GO" id="GO:0006508">
    <property type="term" value="P:proteolysis"/>
    <property type="evidence" value="ECO:0007669"/>
    <property type="project" value="UniProtKB-KW"/>
</dbReference>
<dbReference type="InterPro" id="IPR050164">
    <property type="entry name" value="Peptidase_C19"/>
</dbReference>
<comment type="caution">
    <text evidence="3">The sequence shown here is derived from an EMBL/GenBank/DDBJ whole genome shotgun (WGS) entry which is preliminary data.</text>
</comment>
<dbReference type="GO" id="GO:0005634">
    <property type="term" value="C:nucleus"/>
    <property type="evidence" value="ECO:0007669"/>
    <property type="project" value="TreeGrafter"/>
</dbReference>
<dbReference type="Pfam" id="PF00443">
    <property type="entry name" value="UCH"/>
    <property type="match status" value="1"/>
</dbReference>
<dbReference type="InterPro" id="IPR018200">
    <property type="entry name" value="USP_CS"/>
</dbReference>
<feature type="compositionally biased region" description="Basic and acidic residues" evidence="1">
    <location>
        <begin position="1193"/>
        <end position="1202"/>
    </location>
</feature>
<evidence type="ECO:0000256" key="1">
    <source>
        <dbReference type="SAM" id="MobiDB-lite"/>
    </source>
</evidence>
<dbReference type="PROSITE" id="PS00973">
    <property type="entry name" value="USP_2"/>
    <property type="match status" value="1"/>
</dbReference>
<dbReference type="GO" id="GO:0005829">
    <property type="term" value="C:cytosol"/>
    <property type="evidence" value="ECO:0007669"/>
    <property type="project" value="TreeGrafter"/>
</dbReference>
<dbReference type="AlphaFoldDB" id="A0AA88GI51"/>
<dbReference type="SUPFAM" id="SSF54236">
    <property type="entry name" value="Ubiquitin-like"/>
    <property type="match status" value="1"/>
</dbReference>
<dbReference type="InterPro" id="IPR001394">
    <property type="entry name" value="Peptidase_C19_UCH"/>
</dbReference>
<dbReference type="GO" id="GO:0016579">
    <property type="term" value="P:protein deubiquitination"/>
    <property type="evidence" value="ECO:0007669"/>
    <property type="project" value="InterPro"/>
</dbReference>
<dbReference type="PANTHER" id="PTHR24006:SF702">
    <property type="entry name" value="UBIQUITIN CARBOXYL-TERMINAL HYDROLASE 47"/>
    <property type="match status" value="1"/>
</dbReference>
<keyword evidence="4" id="KW-1185">Reference proteome</keyword>
<feature type="region of interest" description="Disordered" evidence="1">
    <location>
        <begin position="1176"/>
        <end position="1202"/>
    </location>
</feature>
<proteinExistence type="predicted"/>
<dbReference type="GO" id="GO:0004843">
    <property type="term" value="F:cysteine-type deubiquitinase activity"/>
    <property type="evidence" value="ECO:0007669"/>
    <property type="project" value="UniProtKB-EC"/>
</dbReference>
<dbReference type="GeneID" id="68098834"/>
<feature type="region of interest" description="Disordered" evidence="1">
    <location>
        <begin position="1219"/>
        <end position="1256"/>
    </location>
</feature>